<dbReference type="CDD" id="cd01572">
    <property type="entry name" value="QPRTase"/>
    <property type="match status" value="1"/>
</dbReference>
<evidence type="ECO:0000256" key="4">
    <source>
        <dbReference type="ARBA" id="ARBA00011218"/>
    </source>
</evidence>
<evidence type="ECO:0000256" key="1">
    <source>
        <dbReference type="ARBA" id="ARBA00003237"/>
    </source>
</evidence>
<keyword evidence="7 12" id="KW-0328">Glycosyltransferase</keyword>
<evidence type="ECO:0000256" key="11">
    <source>
        <dbReference type="ARBA" id="ARBA00069173"/>
    </source>
</evidence>
<comment type="similarity">
    <text evidence="3 12">Belongs to the NadC/ModD family.</text>
</comment>
<dbReference type="InterPro" id="IPR022412">
    <property type="entry name" value="Quinolinate_PRibosylTrfase_N"/>
</dbReference>
<evidence type="ECO:0000256" key="8">
    <source>
        <dbReference type="ARBA" id="ARBA00022679"/>
    </source>
</evidence>
<evidence type="ECO:0000256" key="12">
    <source>
        <dbReference type="PIRNR" id="PIRNR006250"/>
    </source>
</evidence>
<dbReference type="FunFam" id="3.20.20.70:FF:000030">
    <property type="entry name" value="Nicotinate-nucleotide pyrophosphorylase, carboxylating"/>
    <property type="match status" value="1"/>
</dbReference>
<dbReference type="FunFam" id="3.90.1170.20:FF:000001">
    <property type="entry name" value="Nicotinate-nucleotide diphosphorylase (Carboxylating)"/>
    <property type="match status" value="1"/>
</dbReference>
<dbReference type="Proteomes" id="UP000009061">
    <property type="component" value="Chromosome"/>
</dbReference>
<comment type="pathway">
    <text evidence="2">Cofactor biosynthesis; NAD(+) biosynthesis; nicotinate D-ribonucleotide from quinolinate: step 1/1.</text>
</comment>
<evidence type="ECO:0000256" key="2">
    <source>
        <dbReference type="ARBA" id="ARBA00004893"/>
    </source>
</evidence>
<keyword evidence="8 12" id="KW-0808">Transferase</keyword>
<dbReference type="PANTHER" id="PTHR32179:SF3">
    <property type="entry name" value="NICOTINATE-NUCLEOTIDE PYROPHOSPHORYLASE [CARBOXYLATING]"/>
    <property type="match status" value="1"/>
</dbReference>
<evidence type="ECO:0000256" key="3">
    <source>
        <dbReference type="ARBA" id="ARBA00009400"/>
    </source>
</evidence>
<dbReference type="PIRSF" id="PIRSF006250">
    <property type="entry name" value="NadC_ModD"/>
    <property type="match status" value="1"/>
</dbReference>
<dbReference type="UniPathway" id="UPA00253">
    <property type="reaction ID" value="UER00331"/>
</dbReference>
<dbReference type="eggNOG" id="COG0157">
    <property type="taxonomic scope" value="Bacteria"/>
</dbReference>
<keyword evidence="16" id="KW-1185">Reference proteome</keyword>
<dbReference type="GO" id="GO:0005737">
    <property type="term" value="C:cytoplasm"/>
    <property type="evidence" value="ECO:0007669"/>
    <property type="project" value="TreeGrafter"/>
</dbReference>
<dbReference type="STRING" id="1142511.WIGMOR_0446"/>
<evidence type="ECO:0000256" key="7">
    <source>
        <dbReference type="ARBA" id="ARBA00022676"/>
    </source>
</evidence>
<organism evidence="15 16">
    <name type="scientific">Wigglesworthia glossinidia endosymbiont of Glossina morsitans morsitans</name>
    <name type="common">Yale colony</name>
    <dbReference type="NCBI Taxonomy" id="1142511"/>
    <lineage>
        <taxon>Bacteria</taxon>
        <taxon>Pseudomonadati</taxon>
        <taxon>Pseudomonadota</taxon>
        <taxon>Gammaproteobacteria</taxon>
        <taxon>Enterobacterales</taxon>
        <taxon>Erwiniaceae</taxon>
        <taxon>Wigglesworthia</taxon>
    </lineage>
</organism>
<comment type="subunit">
    <text evidence="4">Hexamer formed by 3 homodimers.</text>
</comment>
<evidence type="ECO:0000256" key="9">
    <source>
        <dbReference type="ARBA" id="ARBA00033102"/>
    </source>
</evidence>
<dbReference type="InterPro" id="IPR002638">
    <property type="entry name" value="Quinolinate_PRibosylTrfase_C"/>
</dbReference>
<dbReference type="InterPro" id="IPR027277">
    <property type="entry name" value="NadC/ModD"/>
</dbReference>
<dbReference type="GO" id="GO:0034213">
    <property type="term" value="P:quinolinate catabolic process"/>
    <property type="evidence" value="ECO:0007669"/>
    <property type="project" value="TreeGrafter"/>
</dbReference>
<evidence type="ECO:0000259" key="14">
    <source>
        <dbReference type="Pfam" id="PF02749"/>
    </source>
</evidence>
<reference evidence="15 16" key="1">
    <citation type="journal article" date="2012" name="MBio">
        <title>Insight into the transmission biology and species-specific functional capabilities of tsetse (Diptera: glossinidae) obligate symbiont wigglesworthia.</title>
        <authorList>
            <person name="Rio R.V."/>
            <person name="Symula R.E."/>
            <person name="Wang J."/>
            <person name="Lohs C."/>
            <person name="Wu Y.N."/>
            <person name="Snyder A.K."/>
            <person name="Bjornson R.D."/>
            <person name="Oshima K."/>
            <person name="Biehl B.S."/>
            <person name="Perna N.T."/>
            <person name="Hattori M."/>
            <person name="Aksoy S."/>
        </authorList>
    </citation>
    <scope>NUCLEOTIDE SEQUENCE [LARGE SCALE GENOMIC DNA]</scope>
    <source>
        <strain evidence="15">WGM</strain>
    </source>
</reference>
<dbReference type="NCBIfam" id="TIGR00078">
    <property type="entry name" value="nadC"/>
    <property type="match status" value="1"/>
</dbReference>
<evidence type="ECO:0000313" key="15">
    <source>
        <dbReference type="EMBL" id="AFA41276.1"/>
    </source>
</evidence>
<dbReference type="InterPro" id="IPR036068">
    <property type="entry name" value="Nicotinate_pribotase-like_C"/>
</dbReference>
<protein>
    <recommendedName>
        <fullName evidence="11">Probable nicotinate-nucleotide pyrophosphorylase [carboxylating]</fullName>
        <ecNumber evidence="5">2.4.2.19</ecNumber>
    </recommendedName>
    <alternativeName>
        <fullName evidence="9">Quinolinate phosphoribosyltransferase [decarboxylating]</fullName>
    </alternativeName>
</protein>
<dbReference type="Gene3D" id="3.20.20.70">
    <property type="entry name" value="Aldolase class I"/>
    <property type="match status" value="1"/>
</dbReference>
<dbReference type="GO" id="GO:0004514">
    <property type="term" value="F:nicotinate-nucleotide diphosphorylase (carboxylating) activity"/>
    <property type="evidence" value="ECO:0007669"/>
    <property type="project" value="UniProtKB-EC"/>
</dbReference>
<name>H6Q4Z3_WIGGL</name>
<feature type="domain" description="Quinolinate phosphoribosyl transferase N-terminal" evidence="14">
    <location>
        <begin position="36"/>
        <end position="120"/>
    </location>
</feature>
<dbReference type="EMBL" id="CP003315">
    <property type="protein sequence ID" value="AFA41276.1"/>
    <property type="molecule type" value="Genomic_DNA"/>
</dbReference>
<dbReference type="PANTHER" id="PTHR32179">
    <property type="entry name" value="NICOTINATE-NUCLEOTIDE PYROPHOSPHORYLASE [CARBOXYLATING]"/>
    <property type="match status" value="1"/>
</dbReference>
<feature type="domain" description="Quinolinate phosphoribosyl transferase C-terminal" evidence="13">
    <location>
        <begin position="122"/>
        <end position="285"/>
    </location>
</feature>
<dbReference type="OrthoDB" id="9782546at2"/>
<evidence type="ECO:0000256" key="10">
    <source>
        <dbReference type="ARBA" id="ARBA00047445"/>
    </source>
</evidence>
<sequence>MIKNKSFIKKIKKNIFLSVKNALIEDLGKELDVNSDITSSLLMHNHNTVANVFTQDEGVLCGTKWFEEVFQQIEKNIKIHWYVSDGDKIKKNQLICNIHGPAQTILIGERVALNFLQTLSGVSTKVKSYVKLLEKTNVKLRDTRKTVPGLRYALKYAVLCGGACNHRMGLFDSILIKDNHIKYSRSIKDLVNTAKLNFPHLPIEVEVENLEELQEALDAKTDIIMLDNFSYQNIKKAVKINRNKAILEASGNITKQNLVQIASTGIDYIAVGKLTKNIKSLDFTMHLD</sequence>
<dbReference type="Pfam" id="PF02749">
    <property type="entry name" value="QRPTase_N"/>
    <property type="match status" value="1"/>
</dbReference>
<comment type="function">
    <text evidence="1">Involved in the catabolism of quinolinic acid (QA).</text>
</comment>
<dbReference type="HOGENOM" id="CLU_039622_0_3_6"/>
<dbReference type="SUPFAM" id="SSF51690">
    <property type="entry name" value="Nicotinate/Quinolinate PRTase C-terminal domain-like"/>
    <property type="match status" value="1"/>
</dbReference>
<dbReference type="RefSeq" id="WP_014354215.1">
    <property type="nucleotide sequence ID" value="NC_016893.1"/>
</dbReference>
<keyword evidence="6" id="KW-0662">Pyridine nucleotide biosynthesis</keyword>
<proteinExistence type="inferred from homology"/>
<dbReference type="InterPro" id="IPR004393">
    <property type="entry name" value="NadC"/>
</dbReference>
<dbReference type="AlphaFoldDB" id="H6Q4Z3"/>
<comment type="catalytic activity">
    <reaction evidence="10">
        <text>nicotinate beta-D-ribonucleotide + CO2 + diphosphate = quinolinate + 5-phospho-alpha-D-ribose 1-diphosphate + 2 H(+)</text>
        <dbReference type="Rhea" id="RHEA:12733"/>
        <dbReference type="ChEBI" id="CHEBI:15378"/>
        <dbReference type="ChEBI" id="CHEBI:16526"/>
        <dbReference type="ChEBI" id="CHEBI:29959"/>
        <dbReference type="ChEBI" id="CHEBI:33019"/>
        <dbReference type="ChEBI" id="CHEBI:57502"/>
        <dbReference type="ChEBI" id="CHEBI:58017"/>
        <dbReference type="EC" id="2.4.2.19"/>
    </reaction>
</comment>
<evidence type="ECO:0000259" key="13">
    <source>
        <dbReference type="Pfam" id="PF01729"/>
    </source>
</evidence>
<dbReference type="SUPFAM" id="SSF54675">
    <property type="entry name" value="Nicotinate/Quinolinate PRTase N-terminal domain-like"/>
    <property type="match status" value="1"/>
</dbReference>
<evidence type="ECO:0000256" key="5">
    <source>
        <dbReference type="ARBA" id="ARBA00011944"/>
    </source>
</evidence>
<dbReference type="EC" id="2.4.2.19" evidence="5"/>
<dbReference type="GO" id="GO:0009435">
    <property type="term" value="P:NAD+ biosynthetic process"/>
    <property type="evidence" value="ECO:0007669"/>
    <property type="project" value="UniProtKB-UniPathway"/>
</dbReference>
<evidence type="ECO:0000313" key="16">
    <source>
        <dbReference type="Proteomes" id="UP000009061"/>
    </source>
</evidence>
<evidence type="ECO:0000256" key="6">
    <source>
        <dbReference type="ARBA" id="ARBA00022642"/>
    </source>
</evidence>
<dbReference type="InterPro" id="IPR037128">
    <property type="entry name" value="Quinolinate_PRibosylTase_N_sf"/>
</dbReference>
<dbReference type="InterPro" id="IPR013785">
    <property type="entry name" value="Aldolase_TIM"/>
</dbReference>
<accession>H6Q4Z3</accession>
<gene>
    <name evidence="15" type="primary">nadC</name>
    <name evidence="15" type="synonym">nic</name>
    <name evidence="15" type="ORF">WIGMOR_0446</name>
</gene>
<dbReference type="Pfam" id="PF01729">
    <property type="entry name" value="QRPTase_C"/>
    <property type="match status" value="1"/>
</dbReference>
<dbReference type="KEGG" id="wgl:WIGMOR_0446"/>
<dbReference type="Gene3D" id="3.90.1170.20">
    <property type="entry name" value="Quinolinate phosphoribosyl transferase, N-terminal domain"/>
    <property type="match status" value="1"/>
</dbReference>